<protein>
    <submittedName>
        <fullName evidence="1">Uncharacterized protein</fullName>
    </submittedName>
</protein>
<dbReference type="EMBL" id="CAOF01000045">
    <property type="protein sequence ID" value="CCO45150.1"/>
    <property type="molecule type" value="Genomic_DNA"/>
</dbReference>
<comment type="caution">
    <text evidence="1">The sequence shown here is derived from an EMBL/GenBank/DDBJ whole genome shotgun (WGS) entry which is preliminary data.</text>
</comment>
<accession>A0AAV2VKG3</accession>
<dbReference type="AlphaFoldDB" id="A0AAV2VKG3"/>
<gene>
    <name evidence="1" type="ORF">VIBNISOn1_1390029</name>
</gene>
<reference evidence="1 2" key="1">
    <citation type="journal article" date="2013" name="ISME J.">
        <title>Comparative genomics of pathogenic lineages of Vibrio nigripulchritudo identifies virulence-associated traits.</title>
        <authorList>
            <person name="Goudenege D."/>
            <person name="Labreuche Y."/>
            <person name="Krin E."/>
            <person name="Ansquer D."/>
            <person name="Mangenot S."/>
            <person name="Calteau A."/>
            <person name="Medigue C."/>
            <person name="Mazel D."/>
            <person name="Polz M.F."/>
            <person name="Le Roux F."/>
        </authorList>
    </citation>
    <scope>NUCLEOTIDE SEQUENCE [LARGE SCALE GENOMIC DNA]</scope>
    <source>
        <strain evidence="1 2">SOn1</strain>
    </source>
</reference>
<dbReference type="Proteomes" id="UP000018211">
    <property type="component" value="Unassembled WGS sequence"/>
</dbReference>
<proteinExistence type="predicted"/>
<evidence type="ECO:0000313" key="1">
    <source>
        <dbReference type="EMBL" id="CCO45150.1"/>
    </source>
</evidence>
<evidence type="ECO:0000313" key="2">
    <source>
        <dbReference type="Proteomes" id="UP000018211"/>
    </source>
</evidence>
<organism evidence="1 2">
    <name type="scientific">Vibrio nigripulchritudo SOn1</name>
    <dbReference type="NCBI Taxonomy" id="1238450"/>
    <lineage>
        <taxon>Bacteria</taxon>
        <taxon>Pseudomonadati</taxon>
        <taxon>Pseudomonadota</taxon>
        <taxon>Gammaproteobacteria</taxon>
        <taxon>Vibrionales</taxon>
        <taxon>Vibrionaceae</taxon>
        <taxon>Vibrio</taxon>
    </lineage>
</organism>
<name>A0AAV2VKG3_9VIBR</name>
<sequence length="77" mass="8735">MDCIQPPRKHCHNITIVNDANNNQILGNLNISIIGDGNTLVNDDPIIKRNQPGFERSKKVDFVLFACPLMLWLQYSV</sequence>